<dbReference type="Proteomes" id="UP000630805">
    <property type="component" value="Unassembled WGS sequence"/>
</dbReference>
<organism evidence="2 3">
    <name type="scientific">Ruegeria haliotis</name>
    <dbReference type="NCBI Taxonomy" id="2747601"/>
    <lineage>
        <taxon>Bacteria</taxon>
        <taxon>Pseudomonadati</taxon>
        <taxon>Pseudomonadota</taxon>
        <taxon>Alphaproteobacteria</taxon>
        <taxon>Rhodobacterales</taxon>
        <taxon>Roseobacteraceae</taxon>
        <taxon>Ruegeria</taxon>
    </lineage>
</organism>
<proteinExistence type="predicted"/>
<evidence type="ECO:0008006" key="4">
    <source>
        <dbReference type="Google" id="ProtNLM"/>
    </source>
</evidence>
<comment type="caution">
    <text evidence="2">The sequence shown here is derived from an EMBL/GenBank/DDBJ whole genome shotgun (WGS) entry which is preliminary data.</text>
</comment>
<feature type="coiled-coil region" evidence="1">
    <location>
        <begin position="139"/>
        <end position="173"/>
    </location>
</feature>
<reference evidence="2 3" key="1">
    <citation type="submission" date="2020-06" db="EMBL/GenBank/DDBJ databases">
        <authorList>
            <person name="Cao W.R."/>
        </authorList>
    </citation>
    <scope>NUCLEOTIDE SEQUENCE [LARGE SCALE GENOMIC DNA]</scope>
    <source>
        <strain evidence="2 3">B1Z28</strain>
    </source>
</reference>
<keyword evidence="3" id="KW-1185">Reference proteome</keyword>
<evidence type="ECO:0000313" key="3">
    <source>
        <dbReference type="Proteomes" id="UP000630805"/>
    </source>
</evidence>
<name>A0ABX2PVU2_9RHOB</name>
<protein>
    <recommendedName>
        <fullName evidence="4">LysM domain-containing protein</fullName>
    </recommendedName>
</protein>
<gene>
    <name evidence="2" type="ORF">HW561_20940</name>
</gene>
<keyword evidence="1" id="KW-0175">Coiled coil</keyword>
<evidence type="ECO:0000313" key="2">
    <source>
        <dbReference type="EMBL" id="NVO58256.1"/>
    </source>
</evidence>
<dbReference type="RefSeq" id="WP_176867299.1">
    <property type="nucleotide sequence ID" value="NZ_JABXWT010000021.1"/>
</dbReference>
<accession>A0ABX2PVU2</accession>
<evidence type="ECO:0000256" key="1">
    <source>
        <dbReference type="SAM" id="Coils"/>
    </source>
</evidence>
<dbReference type="EMBL" id="JABXWT010000021">
    <property type="protein sequence ID" value="NVO58256.1"/>
    <property type="molecule type" value="Genomic_DNA"/>
</dbReference>
<sequence>MPIGIARVGREKSIATLARNLYRLDDATPADLRRVERELLKANPDLKRKESFVPGRILIVPGIRGIRPSDRVEAQSTDLAGLLGDAAARLALGAQLAAKGVSTAEVEIKDGLAQLNDASFRKVAKAALPESPKLIQATVNGLEKENEALTSRARDLTRAFAEAQEKVTELSRVIRNVKPGPDG</sequence>